<name>A0A176JVF7_9BACT</name>
<dbReference type="InterPro" id="IPR003848">
    <property type="entry name" value="DUF218"/>
</dbReference>
<feature type="transmembrane region" description="Helical" evidence="1">
    <location>
        <begin position="42"/>
        <end position="65"/>
    </location>
</feature>
<dbReference type="Proteomes" id="UP000077339">
    <property type="component" value="Unassembled WGS sequence"/>
</dbReference>
<sequence>MFYFEKILSTFLTPPGIIIVILLVAGLISLKRASGSYQKTLAYIVVLTTLFLYLLSTGIGTILYVKPLEQAYSTPSLDLLQDHDAIVVLGGGIVLGNEEVELGPHTLKRLLKGFELYKKFGKPIVLTGGSPLGRDSLTEAEVMAKVLKEWGVEDKDIIIDKSARTTAENAFEVSKILHTKNWNRVILVTSAVHMKRAVNAFQRNGIVVTPYPMDYLYDYAPLSWVDFLPGKDPLEANLMGIHEFIGQIWYRIRSR</sequence>
<dbReference type="InterPro" id="IPR051599">
    <property type="entry name" value="Cell_Envelope_Assoc"/>
</dbReference>
<comment type="caution">
    <text evidence="3">The sequence shown here is derived from an EMBL/GenBank/DDBJ whole genome shotgun (WGS) entry which is preliminary data.</text>
</comment>
<evidence type="ECO:0000313" key="4">
    <source>
        <dbReference type="Proteomes" id="UP000077339"/>
    </source>
</evidence>
<keyword evidence="1" id="KW-1133">Transmembrane helix</keyword>
<dbReference type="RefSeq" id="WP_068348888.1">
    <property type="nucleotide sequence ID" value="NZ_JFHK01000026.1"/>
</dbReference>
<organism evidence="3 4">
    <name type="scientific">Kosmotoga arenicorallina S304</name>
    <dbReference type="NCBI Taxonomy" id="1453497"/>
    <lineage>
        <taxon>Bacteria</taxon>
        <taxon>Thermotogati</taxon>
        <taxon>Thermotogota</taxon>
        <taxon>Thermotogae</taxon>
        <taxon>Kosmotogales</taxon>
        <taxon>Kosmotogaceae</taxon>
        <taxon>Kosmotoga</taxon>
    </lineage>
</organism>
<dbReference type="Pfam" id="PF02698">
    <property type="entry name" value="DUF218"/>
    <property type="match status" value="1"/>
</dbReference>
<accession>A0A176JVF7</accession>
<gene>
    <name evidence="3" type="ORF">AT15_05010</name>
</gene>
<dbReference type="EMBL" id="JFHK01000026">
    <property type="protein sequence ID" value="OAA27579.1"/>
    <property type="molecule type" value="Genomic_DNA"/>
</dbReference>
<dbReference type="OrthoDB" id="9782395at2"/>
<dbReference type="STRING" id="1453497.AT15_05010"/>
<dbReference type="Gene3D" id="3.40.50.620">
    <property type="entry name" value="HUPs"/>
    <property type="match status" value="1"/>
</dbReference>
<feature type="transmembrane region" description="Helical" evidence="1">
    <location>
        <begin position="12"/>
        <end position="30"/>
    </location>
</feature>
<feature type="domain" description="DUF218" evidence="2">
    <location>
        <begin position="84"/>
        <end position="246"/>
    </location>
</feature>
<dbReference type="PANTHER" id="PTHR30336">
    <property type="entry name" value="INNER MEMBRANE PROTEIN, PROBABLE PERMEASE"/>
    <property type="match status" value="1"/>
</dbReference>
<keyword evidence="4" id="KW-1185">Reference proteome</keyword>
<dbReference type="PANTHER" id="PTHR30336:SF4">
    <property type="entry name" value="ENVELOPE BIOGENESIS FACTOR ELYC"/>
    <property type="match status" value="1"/>
</dbReference>
<dbReference type="GO" id="GO:0000270">
    <property type="term" value="P:peptidoglycan metabolic process"/>
    <property type="evidence" value="ECO:0007669"/>
    <property type="project" value="TreeGrafter"/>
</dbReference>
<dbReference type="InterPro" id="IPR014729">
    <property type="entry name" value="Rossmann-like_a/b/a_fold"/>
</dbReference>
<dbReference type="GO" id="GO:0043164">
    <property type="term" value="P:Gram-negative-bacterium-type cell wall biogenesis"/>
    <property type="evidence" value="ECO:0007669"/>
    <property type="project" value="TreeGrafter"/>
</dbReference>
<protein>
    <recommendedName>
        <fullName evidence="2">DUF218 domain-containing protein</fullName>
    </recommendedName>
</protein>
<dbReference type="AlphaFoldDB" id="A0A176JVF7"/>
<keyword evidence="1" id="KW-0812">Transmembrane</keyword>
<evidence type="ECO:0000313" key="3">
    <source>
        <dbReference type="EMBL" id="OAA27579.1"/>
    </source>
</evidence>
<dbReference type="PATRIC" id="fig|1453497.3.peg.995"/>
<reference evidence="3 4" key="1">
    <citation type="submission" date="2014-02" db="EMBL/GenBank/DDBJ databases">
        <title>Kosmotoga genome sequencing.</title>
        <authorList>
            <person name="Pollo S.M."/>
            <person name="Charchuk R."/>
            <person name="Nesbo C.L."/>
        </authorList>
    </citation>
    <scope>NUCLEOTIDE SEQUENCE [LARGE SCALE GENOMIC DNA]</scope>
    <source>
        <strain evidence="3 4">S304</strain>
    </source>
</reference>
<keyword evidence="1" id="KW-0472">Membrane</keyword>
<evidence type="ECO:0000256" key="1">
    <source>
        <dbReference type="SAM" id="Phobius"/>
    </source>
</evidence>
<dbReference type="CDD" id="cd06259">
    <property type="entry name" value="YdcF-like"/>
    <property type="match status" value="1"/>
</dbReference>
<proteinExistence type="predicted"/>
<dbReference type="GO" id="GO:0005886">
    <property type="term" value="C:plasma membrane"/>
    <property type="evidence" value="ECO:0007669"/>
    <property type="project" value="TreeGrafter"/>
</dbReference>
<evidence type="ECO:0000259" key="2">
    <source>
        <dbReference type="Pfam" id="PF02698"/>
    </source>
</evidence>